<gene>
    <name evidence="6" type="ORF">HYR64_07330</name>
</gene>
<evidence type="ECO:0000259" key="5">
    <source>
        <dbReference type="Pfam" id="PF00535"/>
    </source>
</evidence>
<organism evidence="6 7">
    <name type="scientific">Fimbriimonas ginsengisoli</name>
    <dbReference type="NCBI Taxonomy" id="1005039"/>
    <lineage>
        <taxon>Bacteria</taxon>
        <taxon>Bacillati</taxon>
        <taxon>Armatimonadota</taxon>
        <taxon>Fimbriimonadia</taxon>
        <taxon>Fimbriimonadales</taxon>
        <taxon>Fimbriimonadaceae</taxon>
        <taxon>Fimbriimonas</taxon>
    </lineage>
</organism>
<comment type="pathway">
    <text evidence="1">Cell wall biogenesis; cell wall polysaccharide biosynthesis.</text>
</comment>
<dbReference type="CDD" id="cd04186">
    <property type="entry name" value="GT_2_like_c"/>
    <property type="match status" value="1"/>
</dbReference>
<dbReference type="Gene3D" id="3.90.550.10">
    <property type="entry name" value="Spore Coat Polysaccharide Biosynthesis Protein SpsA, Chain A"/>
    <property type="match status" value="1"/>
</dbReference>
<feature type="domain" description="Glycosyltransferase 2-like" evidence="5">
    <location>
        <begin position="189"/>
        <end position="308"/>
    </location>
</feature>
<sequence length="425" mass="46579">MPRLSGRLSHVLVGDVEQMDPLPLPERHFDCVIFGDTLEHLKEPEALLRRLRRHVKRDGRLIANIPNVAHWSVIVELLQGRFPYAEAGLLDRTHLRFFTPEGVEEMLWEAGFQVIEVDPFTMPHPACEVLAKAAEALGLNRQKALQATAIYQQLFVARPLPDPKEDPEKRAILVGSYVGKLGPASKRCSIVVVTYNSAETIDACVRSCLETMGREDELILVDNASADETVARLKAMEKGDYRIKVIVNESNLGYSAGTNAGLLASKGEILITLNPDTVVYPGWVEAMAKRLIDPTVGAAGPVSDCVGGQQFVEFHLPKGSRPTLDQIPGLLQEHHAGKSMATKLLFGFCLALRRETMNEHGLLDEAMYLGADDLELSWRLRELGYSLLIALDTFVHHGGGKSFASITAKAKADHVAPSVAALIGS</sequence>
<dbReference type="InterPro" id="IPR029063">
    <property type="entry name" value="SAM-dependent_MTases_sf"/>
</dbReference>
<evidence type="ECO:0000256" key="1">
    <source>
        <dbReference type="ARBA" id="ARBA00004776"/>
    </source>
</evidence>
<evidence type="ECO:0000256" key="2">
    <source>
        <dbReference type="ARBA" id="ARBA00006739"/>
    </source>
</evidence>
<dbReference type="AlphaFoldDB" id="A0A931PWR1"/>
<dbReference type="SUPFAM" id="SSF53335">
    <property type="entry name" value="S-adenosyl-L-methionine-dependent methyltransferases"/>
    <property type="match status" value="1"/>
</dbReference>
<dbReference type="CDD" id="cd02440">
    <property type="entry name" value="AdoMet_MTases"/>
    <property type="match status" value="1"/>
</dbReference>
<dbReference type="Gene3D" id="3.40.50.150">
    <property type="entry name" value="Vaccinia Virus protein VP39"/>
    <property type="match status" value="1"/>
</dbReference>
<dbReference type="Pfam" id="PF13489">
    <property type="entry name" value="Methyltransf_23"/>
    <property type="match status" value="1"/>
</dbReference>
<dbReference type="SUPFAM" id="SSF53448">
    <property type="entry name" value="Nucleotide-diphospho-sugar transferases"/>
    <property type="match status" value="1"/>
</dbReference>
<evidence type="ECO:0000313" key="6">
    <source>
        <dbReference type="EMBL" id="MBI1756901.1"/>
    </source>
</evidence>
<evidence type="ECO:0000256" key="4">
    <source>
        <dbReference type="ARBA" id="ARBA00022679"/>
    </source>
</evidence>
<reference evidence="6" key="1">
    <citation type="submission" date="2020-07" db="EMBL/GenBank/DDBJ databases">
        <title>Huge and variable diversity of episymbiotic CPR bacteria and DPANN archaea in groundwater ecosystems.</title>
        <authorList>
            <person name="He C.Y."/>
            <person name="Keren R."/>
            <person name="Whittaker M."/>
            <person name="Farag I.F."/>
            <person name="Doudna J."/>
            <person name="Cate J.H.D."/>
            <person name="Banfield J.F."/>
        </authorList>
    </citation>
    <scope>NUCLEOTIDE SEQUENCE</scope>
    <source>
        <strain evidence="6">NC_groundwater_17_Pr7_B-0.1um_64_12</strain>
    </source>
</reference>
<dbReference type="GO" id="GO:0016757">
    <property type="term" value="F:glycosyltransferase activity"/>
    <property type="evidence" value="ECO:0007669"/>
    <property type="project" value="UniProtKB-KW"/>
</dbReference>
<evidence type="ECO:0000256" key="3">
    <source>
        <dbReference type="ARBA" id="ARBA00022676"/>
    </source>
</evidence>
<accession>A0A931PWR1</accession>
<dbReference type="Pfam" id="PF00535">
    <property type="entry name" value="Glycos_transf_2"/>
    <property type="match status" value="1"/>
</dbReference>
<name>A0A931PWR1_FIMGI</name>
<evidence type="ECO:0000313" key="7">
    <source>
        <dbReference type="Proteomes" id="UP000727962"/>
    </source>
</evidence>
<dbReference type="Proteomes" id="UP000727962">
    <property type="component" value="Unassembled WGS sequence"/>
</dbReference>
<proteinExistence type="inferred from homology"/>
<comment type="caution">
    <text evidence="6">The sequence shown here is derived from an EMBL/GenBank/DDBJ whole genome shotgun (WGS) entry which is preliminary data.</text>
</comment>
<keyword evidence="3" id="KW-0328">Glycosyltransferase</keyword>
<dbReference type="InterPro" id="IPR029044">
    <property type="entry name" value="Nucleotide-diphossugar_trans"/>
</dbReference>
<keyword evidence="4" id="KW-0808">Transferase</keyword>
<protein>
    <submittedName>
        <fullName evidence="6">Glycosyltransferase</fullName>
    </submittedName>
</protein>
<dbReference type="InterPro" id="IPR001173">
    <property type="entry name" value="Glyco_trans_2-like"/>
</dbReference>
<dbReference type="PANTHER" id="PTHR43179:SF12">
    <property type="entry name" value="GALACTOFURANOSYLTRANSFERASE GLFT2"/>
    <property type="match status" value="1"/>
</dbReference>
<comment type="similarity">
    <text evidence="2">Belongs to the glycosyltransferase 2 family.</text>
</comment>
<dbReference type="EMBL" id="JACOSL010000043">
    <property type="protein sequence ID" value="MBI1756901.1"/>
    <property type="molecule type" value="Genomic_DNA"/>
</dbReference>
<dbReference type="PANTHER" id="PTHR43179">
    <property type="entry name" value="RHAMNOSYLTRANSFERASE WBBL"/>
    <property type="match status" value="1"/>
</dbReference>